<name>A0A0R1W7X9_9LACO</name>
<keyword evidence="3 8" id="KW-0813">Transport</keyword>
<protein>
    <recommendedName>
        <fullName evidence="8">Riboflavin transporter</fullName>
    </recommendedName>
</protein>
<dbReference type="GO" id="GO:0032217">
    <property type="term" value="F:riboflavin transmembrane transporter activity"/>
    <property type="evidence" value="ECO:0007669"/>
    <property type="project" value="UniProtKB-UniRule"/>
</dbReference>
<dbReference type="PANTHER" id="PTHR38438">
    <property type="entry name" value="RIBOFLAVIN TRANSPORTER RIBU"/>
    <property type="match status" value="1"/>
</dbReference>
<dbReference type="PIRSF" id="PIRSF037778">
    <property type="entry name" value="UCP037778_transp_RibU"/>
    <property type="match status" value="1"/>
</dbReference>
<dbReference type="AlphaFoldDB" id="A0A0R1W7X9"/>
<dbReference type="Pfam" id="PF12822">
    <property type="entry name" value="ECF_trnsprt"/>
    <property type="match status" value="1"/>
</dbReference>
<keyword evidence="11" id="KW-1185">Reference proteome</keyword>
<dbReference type="PANTHER" id="PTHR38438:SF1">
    <property type="entry name" value="RIBOFLAVIN TRANSPORTER RIBU"/>
    <property type="match status" value="1"/>
</dbReference>
<dbReference type="Gene3D" id="1.10.1760.20">
    <property type="match status" value="1"/>
</dbReference>
<evidence type="ECO:0000256" key="1">
    <source>
        <dbReference type="ARBA" id="ARBA00004651"/>
    </source>
</evidence>
<evidence type="ECO:0000313" key="11">
    <source>
        <dbReference type="Proteomes" id="UP000051315"/>
    </source>
</evidence>
<accession>A0A0R1W7X9</accession>
<feature type="transmembrane region" description="Helical" evidence="9">
    <location>
        <begin position="78"/>
        <end position="99"/>
    </location>
</feature>
<comment type="caution">
    <text evidence="10">The sequence shown here is derived from an EMBL/GenBank/DDBJ whole genome shotgun (WGS) entry which is preliminary data.</text>
</comment>
<dbReference type="STRING" id="1423735.FC15_GL000057"/>
<sequence length="188" mass="20773">MGDHKLRTLVGVSLFGVLSYLVMLIEIPLPGFPFLKLDFSDLIVLSGLVIFGWGGAAASILVRAFLHLIMTGFSMPSLIGELGSVVASFTLITVVHLLLKGMTHWQQKVVMIVSSTLALTVVMAVMNYFVLTPLYVNVTGFQLNMNYLKYVLIAIVPFNLIKGALVTTVFALIYRKIGTWMKVQNKNY</sequence>
<evidence type="ECO:0000256" key="9">
    <source>
        <dbReference type="SAM" id="Phobius"/>
    </source>
</evidence>
<comment type="subcellular location">
    <subcellularLocation>
        <location evidence="1">Cell membrane</location>
        <topology evidence="1">Multi-pass membrane protein</topology>
    </subcellularLocation>
</comment>
<feature type="transmembrane region" description="Helical" evidence="9">
    <location>
        <begin position="42"/>
        <end position="66"/>
    </location>
</feature>
<comment type="similarity">
    <text evidence="2 8">Belongs to the prokaryotic riboflavin transporter (P-RFT) (TC 2.A.87) family.</text>
</comment>
<dbReference type="InterPro" id="IPR024529">
    <property type="entry name" value="ECF_trnsprt_substrate-spec"/>
</dbReference>
<keyword evidence="7 8" id="KW-0472">Membrane</keyword>
<dbReference type="OrthoDB" id="9809216at2"/>
<evidence type="ECO:0000313" key="10">
    <source>
        <dbReference type="EMBL" id="KRM13953.1"/>
    </source>
</evidence>
<evidence type="ECO:0000256" key="8">
    <source>
        <dbReference type="PIRNR" id="PIRNR037778"/>
    </source>
</evidence>
<comment type="function">
    <text evidence="8">Probably a riboflavin-binding protein that interacts with the energy-coupling factor (ECF) ABC-transporter complex.</text>
</comment>
<dbReference type="EMBL" id="AZFX01000001">
    <property type="protein sequence ID" value="KRM13953.1"/>
    <property type="molecule type" value="Genomic_DNA"/>
</dbReference>
<proteinExistence type="inferred from homology"/>
<feature type="transmembrane region" description="Helical" evidence="9">
    <location>
        <begin position="12"/>
        <end position="35"/>
    </location>
</feature>
<dbReference type="Proteomes" id="UP000051315">
    <property type="component" value="Unassembled WGS sequence"/>
</dbReference>
<evidence type="ECO:0000256" key="6">
    <source>
        <dbReference type="ARBA" id="ARBA00022989"/>
    </source>
</evidence>
<dbReference type="InterPro" id="IPR025720">
    <property type="entry name" value="RibU"/>
</dbReference>
<gene>
    <name evidence="10" type="ORF">FC15_GL000057</name>
</gene>
<keyword evidence="4 8" id="KW-1003">Cell membrane</keyword>
<evidence type="ECO:0000256" key="3">
    <source>
        <dbReference type="ARBA" id="ARBA00022448"/>
    </source>
</evidence>
<evidence type="ECO:0000256" key="4">
    <source>
        <dbReference type="ARBA" id="ARBA00022475"/>
    </source>
</evidence>
<reference evidence="10 11" key="1">
    <citation type="journal article" date="2015" name="Genome Announc.">
        <title>Expanding the biotechnology potential of lactobacilli through comparative genomics of 213 strains and associated genera.</title>
        <authorList>
            <person name="Sun Z."/>
            <person name="Harris H.M."/>
            <person name="McCann A."/>
            <person name="Guo C."/>
            <person name="Argimon S."/>
            <person name="Zhang W."/>
            <person name="Yang X."/>
            <person name="Jeffery I.B."/>
            <person name="Cooney J.C."/>
            <person name="Kagawa T.F."/>
            <person name="Liu W."/>
            <person name="Song Y."/>
            <person name="Salvetti E."/>
            <person name="Wrobel A."/>
            <person name="Rasinkangas P."/>
            <person name="Parkhill J."/>
            <person name="Rea M.C."/>
            <person name="O'Sullivan O."/>
            <person name="Ritari J."/>
            <person name="Douillard F.P."/>
            <person name="Paul Ross R."/>
            <person name="Yang R."/>
            <person name="Briner A.E."/>
            <person name="Felis G.E."/>
            <person name="de Vos W.M."/>
            <person name="Barrangou R."/>
            <person name="Klaenhammer T.R."/>
            <person name="Caufield P.W."/>
            <person name="Cui Y."/>
            <person name="Zhang H."/>
            <person name="O'Toole P.W."/>
        </authorList>
    </citation>
    <scope>NUCLEOTIDE SEQUENCE [LARGE SCALE GENOMIC DNA]</scope>
    <source>
        <strain evidence="10 11">DSM 17758</strain>
    </source>
</reference>
<dbReference type="GO" id="GO:0005886">
    <property type="term" value="C:plasma membrane"/>
    <property type="evidence" value="ECO:0007669"/>
    <property type="project" value="UniProtKB-SubCell"/>
</dbReference>
<evidence type="ECO:0000256" key="2">
    <source>
        <dbReference type="ARBA" id="ARBA00005540"/>
    </source>
</evidence>
<organism evidence="10 11">
    <name type="scientific">Lapidilactobacillus concavus DSM 17758</name>
    <dbReference type="NCBI Taxonomy" id="1423735"/>
    <lineage>
        <taxon>Bacteria</taxon>
        <taxon>Bacillati</taxon>
        <taxon>Bacillota</taxon>
        <taxon>Bacilli</taxon>
        <taxon>Lactobacillales</taxon>
        <taxon>Lactobacillaceae</taxon>
        <taxon>Lapidilactobacillus</taxon>
    </lineage>
</organism>
<dbReference type="RefSeq" id="WP_057822741.1">
    <property type="nucleotide sequence ID" value="NZ_AZFX01000001.1"/>
</dbReference>
<feature type="transmembrane region" description="Helical" evidence="9">
    <location>
        <begin position="150"/>
        <end position="174"/>
    </location>
</feature>
<keyword evidence="6 9" id="KW-1133">Transmembrane helix</keyword>
<dbReference type="PATRIC" id="fig|1423735.3.peg.57"/>
<evidence type="ECO:0000256" key="5">
    <source>
        <dbReference type="ARBA" id="ARBA00022692"/>
    </source>
</evidence>
<evidence type="ECO:0000256" key="7">
    <source>
        <dbReference type="ARBA" id="ARBA00023136"/>
    </source>
</evidence>
<feature type="transmembrane region" description="Helical" evidence="9">
    <location>
        <begin position="111"/>
        <end position="130"/>
    </location>
</feature>
<keyword evidence="5 9" id="KW-0812">Transmembrane</keyword>